<dbReference type="InterPro" id="IPR029787">
    <property type="entry name" value="Nucleotide_cyclase"/>
</dbReference>
<keyword evidence="2" id="KW-0472">Membrane</keyword>
<gene>
    <name evidence="4" type="ORF">EOE65_15500</name>
</gene>
<dbReference type="PANTHER" id="PTHR46663:SF2">
    <property type="entry name" value="GGDEF DOMAIN-CONTAINING PROTEIN"/>
    <property type="match status" value="1"/>
</dbReference>
<dbReference type="CDD" id="cd01949">
    <property type="entry name" value="GGDEF"/>
    <property type="match status" value="1"/>
</dbReference>
<organism evidence="4 5">
    <name type="scientific">Neptunomonas marina</name>
    <dbReference type="NCBI Taxonomy" id="1815562"/>
    <lineage>
        <taxon>Bacteria</taxon>
        <taxon>Pseudomonadati</taxon>
        <taxon>Pseudomonadota</taxon>
        <taxon>Gammaproteobacteria</taxon>
        <taxon>Oceanospirillales</taxon>
        <taxon>Oceanospirillaceae</taxon>
        <taxon>Neptunomonas</taxon>
    </lineage>
</organism>
<dbReference type="NCBIfam" id="TIGR00254">
    <property type="entry name" value="GGDEF"/>
    <property type="match status" value="1"/>
</dbReference>
<sequence>MKLIRPWVILLIVITLITVIGVIWFKAERASGDQQAYRTYQYLSHLRTLDTQLERAILRGALDGFVNYEDIHNIQTRFAKALLSQPDLPSPIPSILQPLSALLNQKQEMTEILRQLSHKKQDVVADATRRSMLLREQLSEHVVDGTLSAEAANSLHYYISYMVGIEFEKPNSESLLPVPNDFSELPESSRINWVNLQHRLSHFTQLRQEYNNTIHELIALDISAPLQSANQILLQLAMDQETRFRQYLRFIVLYIAATVVITGILIATIRHYRNKQTEQRRHATTDHLTGLGNRRRLEDELPGILERAKHSGSQVAVIFVDIDNFKSLNDIFGHAEGDKYLQKVADTMKAAVRKGDIITRFGGDEFIILLEGASRDIAAKVAELVVSNCYGQFKREDGSVIEVGASIGISLFPEDGQTLSEILLQADKAMYRAKHSGKGRIKFHKDLDEYLGRTKRP</sequence>
<evidence type="ECO:0000313" key="4">
    <source>
        <dbReference type="EMBL" id="RVU29575.1"/>
    </source>
</evidence>
<evidence type="ECO:0000256" key="2">
    <source>
        <dbReference type="SAM" id="Phobius"/>
    </source>
</evidence>
<dbReference type="AlphaFoldDB" id="A0A437Q506"/>
<dbReference type="InterPro" id="IPR052163">
    <property type="entry name" value="DGC-Regulatory_Protein"/>
</dbReference>
<feature type="transmembrane region" description="Helical" evidence="2">
    <location>
        <begin position="247"/>
        <end position="269"/>
    </location>
</feature>
<name>A0A437Q506_9GAMM</name>
<proteinExistence type="predicted"/>
<dbReference type="Gene3D" id="3.30.70.270">
    <property type="match status" value="1"/>
</dbReference>
<dbReference type="PANTHER" id="PTHR46663">
    <property type="entry name" value="DIGUANYLATE CYCLASE DGCT-RELATED"/>
    <property type="match status" value="1"/>
</dbReference>
<dbReference type="RefSeq" id="WP_127695385.1">
    <property type="nucleotide sequence ID" value="NZ_SACQ01000008.1"/>
</dbReference>
<keyword evidence="2" id="KW-1133">Transmembrane helix</keyword>
<keyword evidence="2" id="KW-0812">Transmembrane</keyword>
<accession>A0A437Q506</accession>
<keyword evidence="5" id="KW-1185">Reference proteome</keyword>
<dbReference type="FunFam" id="3.30.70.270:FF:000001">
    <property type="entry name" value="Diguanylate cyclase domain protein"/>
    <property type="match status" value="1"/>
</dbReference>
<dbReference type="InterPro" id="IPR043128">
    <property type="entry name" value="Rev_trsase/Diguanyl_cyclase"/>
</dbReference>
<dbReference type="EMBL" id="SACQ01000008">
    <property type="protein sequence ID" value="RVU29575.1"/>
    <property type="molecule type" value="Genomic_DNA"/>
</dbReference>
<evidence type="ECO:0000256" key="1">
    <source>
        <dbReference type="ARBA" id="ARBA00001946"/>
    </source>
</evidence>
<comment type="caution">
    <text evidence="4">The sequence shown here is derived from an EMBL/GenBank/DDBJ whole genome shotgun (WGS) entry which is preliminary data.</text>
</comment>
<evidence type="ECO:0000259" key="3">
    <source>
        <dbReference type="PROSITE" id="PS50887"/>
    </source>
</evidence>
<evidence type="ECO:0000313" key="5">
    <source>
        <dbReference type="Proteomes" id="UP000282818"/>
    </source>
</evidence>
<protein>
    <submittedName>
        <fullName evidence="4">GGDEF domain-containing protein</fullName>
    </submittedName>
</protein>
<reference evidence="4 5" key="1">
    <citation type="submission" date="2019-01" db="EMBL/GenBank/DDBJ databases">
        <authorList>
            <person name="Chen W.-M."/>
        </authorList>
    </citation>
    <scope>NUCLEOTIDE SEQUENCE [LARGE SCALE GENOMIC DNA]</scope>
    <source>
        <strain evidence="4 5">HPM-16</strain>
    </source>
</reference>
<feature type="transmembrane region" description="Helical" evidence="2">
    <location>
        <begin position="6"/>
        <end position="25"/>
    </location>
</feature>
<dbReference type="InterPro" id="IPR000160">
    <property type="entry name" value="GGDEF_dom"/>
</dbReference>
<dbReference type="SUPFAM" id="SSF55073">
    <property type="entry name" value="Nucleotide cyclase"/>
    <property type="match status" value="1"/>
</dbReference>
<dbReference type="Proteomes" id="UP000282818">
    <property type="component" value="Unassembled WGS sequence"/>
</dbReference>
<dbReference type="SMART" id="SM00267">
    <property type="entry name" value="GGDEF"/>
    <property type="match status" value="1"/>
</dbReference>
<comment type="cofactor">
    <cofactor evidence="1">
        <name>Mg(2+)</name>
        <dbReference type="ChEBI" id="CHEBI:18420"/>
    </cofactor>
</comment>
<dbReference type="GO" id="GO:0003824">
    <property type="term" value="F:catalytic activity"/>
    <property type="evidence" value="ECO:0007669"/>
    <property type="project" value="UniProtKB-ARBA"/>
</dbReference>
<dbReference type="Pfam" id="PF00990">
    <property type="entry name" value="GGDEF"/>
    <property type="match status" value="1"/>
</dbReference>
<dbReference type="PROSITE" id="PS50887">
    <property type="entry name" value="GGDEF"/>
    <property type="match status" value="1"/>
</dbReference>
<feature type="domain" description="GGDEF" evidence="3">
    <location>
        <begin position="313"/>
        <end position="446"/>
    </location>
</feature>